<feature type="transmembrane region" description="Helical" evidence="2">
    <location>
        <begin position="68"/>
        <end position="90"/>
    </location>
</feature>
<name>A0A2H0WLP6_9BACT</name>
<proteinExistence type="predicted"/>
<evidence type="ECO:0008006" key="5">
    <source>
        <dbReference type="Google" id="ProtNLM"/>
    </source>
</evidence>
<feature type="compositionally biased region" description="Low complexity" evidence="1">
    <location>
        <begin position="1"/>
        <end position="10"/>
    </location>
</feature>
<evidence type="ECO:0000313" key="4">
    <source>
        <dbReference type="Proteomes" id="UP000230353"/>
    </source>
</evidence>
<feature type="compositionally biased region" description="Basic and acidic residues" evidence="1">
    <location>
        <begin position="11"/>
        <end position="23"/>
    </location>
</feature>
<dbReference type="Proteomes" id="UP000230353">
    <property type="component" value="Unassembled WGS sequence"/>
</dbReference>
<evidence type="ECO:0000256" key="1">
    <source>
        <dbReference type="SAM" id="MobiDB-lite"/>
    </source>
</evidence>
<dbReference type="AlphaFoldDB" id="A0A2H0WLP6"/>
<keyword evidence="2" id="KW-0472">Membrane</keyword>
<evidence type="ECO:0000256" key="2">
    <source>
        <dbReference type="SAM" id="Phobius"/>
    </source>
</evidence>
<keyword evidence="2" id="KW-1133">Transmembrane helix</keyword>
<sequence>MANQNTNQPEEQQKKTEEKTDLHALRTFKSDLSETLKEGKMSIADIYLKQKEIPQNGRKTESQYLKRAALFSFIALAMTAAGVFIFFLIAGNNGEEPQNVQEAPPAILINEQEIILEVSDKTDFGNKFSLLFEKSYNAGNLIYLPVKTTGGIYLTSKDFLNLLESNAPGLTTSFITEKIQLSLLNLQRLHPILILEIQKGQYDSAFAGLLRWEKQLPQDLNFILSKGETPPRAVFFEDKLIKNQSVRALKKEGETIMLYSVFNKKYIIITDDEIAFEEIIKRIQYYL</sequence>
<gene>
    <name evidence="3" type="ORF">COT67_01035</name>
</gene>
<protein>
    <recommendedName>
        <fullName evidence="5">DUF4367 domain-containing protein</fullName>
    </recommendedName>
</protein>
<feature type="region of interest" description="Disordered" evidence="1">
    <location>
        <begin position="1"/>
        <end position="23"/>
    </location>
</feature>
<reference evidence="4" key="1">
    <citation type="submission" date="2017-09" db="EMBL/GenBank/DDBJ databases">
        <title>Depth-based differentiation of microbial function through sediment-hosted aquifers and enrichment of novel symbionts in the deep terrestrial subsurface.</title>
        <authorList>
            <person name="Probst A.J."/>
            <person name="Ladd B."/>
            <person name="Jarett J.K."/>
            <person name="Geller-Mcgrath D.E."/>
            <person name="Sieber C.M.K."/>
            <person name="Emerson J.B."/>
            <person name="Anantharaman K."/>
            <person name="Thomas B.C."/>
            <person name="Malmstrom R."/>
            <person name="Stieglmeier M."/>
            <person name="Klingl A."/>
            <person name="Woyke T."/>
            <person name="Ryan C.M."/>
            <person name="Banfield J.F."/>
        </authorList>
    </citation>
    <scope>NUCLEOTIDE SEQUENCE [LARGE SCALE GENOMIC DNA]</scope>
</reference>
<dbReference type="EMBL" id="PEZL01000014">
    <property type="protein sequence ID" value="PIS13577.1"/>
    <property type="molecule type" value="Genomic_DNA"/>
</dbReference>
<evidence type="ECO:0000313" key="3">
    <source>
        <dbReference type="EMBL" id="PIS13577.1"/>
    </source>
</evidence>
<accession>A0A2H0WLP6</accession>
<comment type="caution">
    <text evidence="3">The sequence shown here is derived from an EMBL/GenBank/DDBJ whole genome shotgun (WGS) entry which is preliminary data.</text>
</comment>
<organism evidence="3 4">
    <name type="scientific">Candidatus Tagabacteria bacterium CG09_land_8_20_14_0_10_41_14</name>
    <dbReference type="NCBI Taxonomy" id="1975021"/>
    <lineage>
        <taxon>Bacteria</taxon>
        <taxon>Candidatus Tagaibacteriota</taxon>
    </lineage>
</organism>
<keyword evidence="2" id="KW-0812">Transmembrane</keyword>